<feature type="compositionally biased region" description="Low complexity" evidence="1">
    <location>
        <begin position="8"/>
        <end position="20"/>
    </location>
</feature>
<proteinExistence type="predicted"/>
<keyword evidence="3" id="KW-1185">Reference proteome</keyword>
<protein>
    <submittedName>
        <fullName evidence="2">Uncharacterized protein</fullName>
    </submittedName>
</protein>
<sequence>MTDSLNGSDSMLHRSSSSSHSFDEAEDTKLKTISVGNSWKITVKATDKCDMVRFKFERAIFWVLPSSKYTKKLPKGSKSNMGQHPYREVSSP</sequence>
<evidence type="ECO:0000313" key="2">
    <source>
        <dbReference type="EMBL" id="KAK8572795.1"/>
    </source>
</evidence>
<evidence type="ECO:0000256" key="1">
    <source>
        <dbReference type="SAM" id="MobiDB-lite"/>
    </source>
</evidence>
<feature type="region of interest" description="Disordered" evidence="1">
    <location>
        <begin position="1"/>
        <end position="27"/>
    </location>
</feature>
<accession>A0ABR2F707</accession>
<dbReference type="Proteomes" id="UP001472677">
    <property type="component" value="Unassembled WGS sequence"/>
</dbReference>
<feature type="region of interest" description="Disordered" evidence="1">
    <location>
        <begin position="70"/>
        <end position="92"/>
    </location>
</feature>
<name>A0ABR2F707_9ROSI</name>
<reference evidence="2 3" key="1">
    <citation type="journal article" date="2024" name="G3 (Bethesda)">
        <title>Genome assembly of Hibiscus sabdariffa L. provides insights into metabolisms of medicinal natural products.</title>
        <authorList>
            <person name="Kim T."/>
        </authorList>
    </citation>
    <scope>NUCLEOTIDE SEQUENCE [LARGE SCALE GENOMIC DNA]</scope>
    <source>
        <strain evidence="2">TK-2024</strain>
        <tissue evidence="2">Old leaves</tissue>
    </source>
</reference>
<dbReference type="EMBL" id="JBBPBM010000008">
    <property type="protein sequence ID" value="KAK8572795.1"/>
    <property type="molecule type" value="Genomic_DNA"/>
</dbReference>
<evidence type="ECO:0000313" key="3">
    <source>
        <dbReference type="Proteomes" id="UP001472677"/>
    </source>
</evidence>
<comment type="caution">
    <text evidence="2">The sequence shown here is derived from an EMBL/GenBank/DDBJ whole genome shotgun (WGS) entry which is preliminary data.</text>
</comment>
<organism evidence="2 3">
    <name type="scientific">Hibiscus sabdariffa</name>
    <name type="common">roselle</name>
    <dbReference type="NCBI Taxonomy" id="183260"/>
    <lineage>
        <taxon>Eukaryota</taxon>
        <taxon>Viridiplantae</taxon>
        <taxon>Streptophyta</taxon>
        <taxon>Embryophyta</taxon>
        <taxon>Tracheophyta</taxon>
        <taxon>Spermatophyta</taxon>
        <taxon>Magnoliopsida</taxon>
        <taxon>eudicotyledons</taxon>
        <taxon>Gunneridae</taxon>
        <taxon>Pentapetalae</taxon>
        <taxon>rosids</taxon>
        <taxon>malvids</taxon>
        <taxon>Malvales</taxon>
        <taxon>Malvaceae</taxon>
        <taxon>Malvoideae</taxon>
        <taxon>Hibiscus</taxon>
    </lineage>
</organism>
<gene>
    <name evidence="2" type="ORF">V6N12_028837</name>
</gene>